<evidence type="ECO:0000313" key="2">
    <source>
        <dbReference type="Proteomes" id="UP000002964"/>
    </source>
</evidence>
<dbReference type="PANTHER" id="PTHR43628">
    <property type="entry name" value="ACTIVATOR OF C KINASE PROTEIN 1-RELATED"/>
    <property type="match status" value="1"/>
</dbReference>
<name>H8YXP5_9GAMM</name>
<protein>
    <submittedName>
        <fullName evidence="1">Sel1 repeat protein</fullName>
    </submittedName>
</protein>
<proteinExistence type="predicted"/>
<dbReference type="Gene3D" id="1.25.40.10">
    <property type="entry name" value="Tetratricopeptide repeat domain"/>
    <property type="match status" value="1"/>
</dbReference>
<dbReference type="SUPFAM" id="SSF81901">
    <property type="entry name" value="HCP-like"/>
    <property type="match status" value="1"/>
</dbReference>
<organism evidence="1 2">
    <name type="scientific">Thiorhodovibrio frisius</name>
    <dbReference type="NCBI Taxonomy" id="631362"/>
    <lineage>
        <taxon>Bacteria</taxon>
        <taxon>Pseudomonadati</taxon>
        <taxon>Pseudomonadota</taxon>
        <taxon>Gammaproteobacteria</taxon>
        <taxon>Chromatiales</taxon>
        <taxon>Chromatiaceae</taxon>
        <taxon>Thiorhodovibrio</taxon>
    </lineage>
</organism>
<sequence>MPAICLKTAAAVTGLTKRTLWRYIENGKLNTEKRESEVKTLVDFDSVLRIAELEFPTDNYAMILDADAGTPAAECEFGLWLLENRRETLAVEWLQRAAHGGVADAMQWLSQLYARGQGVEQDEAQAVAWLKQAAAHGHLIAQGQMTGLGL</sequence>
<reference evidence="1 2" key="2">
    <citation type="submission" date="2011-11" db="EMBL/GenBank/DDBJ databases">
        <authorList>
            <consortium name="US DOE Joint Genome Institute"/>
            <person name="Lucas S."/>
            <person name="Han J."/>
            <person name="Lapidus A."/>
            <person name="Cheng J.-F."/>
            <person name="Goodwin L."/>
            <person name="Pitluck S."/>
            <person name="Peters L."/>
            <person name="Ovchinnikova G."/>
            <person name="Zhang X."/>
            <person name="Detter J.C."/>
            <person name="Han C."/>
            <person name="Tapia R."/>
            <person name="Land M."/>
            <person name="Hauser L."/>
            <person name="Kyrpides N."/>
            <person name="Ivanova N."/>
            <person name="Pagani I."/>
            <person name="Vogl K."/>
            <person name="Liu Z."/>
            <person name="Overmann J."/>
            <person name="Frigaard N.-U."/>
            <person name="Bryant D."/>
            <person name="Woyke T."/>
        </authorList>
    </citation>
    <scope>NUCLEOTIDE SEQUENCE [LARGE SCALE GENOMIC DNA]</scope>
    <source>
        <strain evidence="1 2">970</strain>
    </source>
</reference>
<dbReference type="Proteomes" id="UP000002964">
    <property type="component" value="Unassembled WGS sequence"/>
</dbReference>
<dbReference type="PANTHER" id="PTHR43628:SF1">
    <property type="entry name" value="CHITIN SYNTHASE REGULATORY FACTOR 2-RELATED"/>
    <property type="match status" value="1"/>
</dbReference>
<dbReference type="InterPro" id="IPR006597">
    <property type="entry name" value="Sel1-like"/>
</dbReference>
<dbReference type="InterPro" id="IPR052945">
    <property type="entry name" value="Mitotic_Regulator"/>
</dbReference>
<dbReference type="STRING" id="631362.Thi970DRAFT_00877"/>
<reference evidence="2" key="1">
    <citation type="submission" date="2011-06" db="EMBL/GenBank/DDBJ databases">
        <authorList>
            <consortium name="US DOE Joint Genome Institute (JGI-PGF)"/>
            <person name="Lucas S."/>
            <person name="Han J."/>
            <person name="Lapidus A."/>
            <person name="Cheng J.-F."/>
            <person name="Goodwin L."/>
            <person name="Pitluck S."/>
            <person name="Peters L."/>
            <person name="Land M.L."/>
            <person name="Hauser L."/>
            <person name="Vogl K."/>
            <person name="Liu Z."/>
            <person name="Overmann J."/>
            <person name="Frigaard N.-U."/>
            <person name="Bryant D.A."/>
            <person name="Woyke T.J."/>
        </authorList>
    </citation>
    <scope>NUCLEOTIDE SEQUENCE [LARGE SCALE GENOMIC DNA]</scope>
    <source>
        <strain evidence="2">970</strain>
    </source>
</reference>
<dbReference type="EMBL" id="JH603168">
    <property type="protein sequence ID" value="EIC23221.1"/>
    <property type="molecule type" value="Genomic_DNA"/>
</dbReference>
<gene>
    <name evidence="1" type="ORF">Thi970DRAFT_00877</name>
</gene>
<accession>H8YXP5</accession>
<keyword evidence="2" id="KW-1185">Reference proteome</keyword>
<dbReference type="Pfam" id="PF08238">
    <property type="entry name" value="Sel1"/>
    <property type="match status" value="2"/>
</dbReference>
<dbReference type="InterPro" id="IPR011990">
    <property type="entry name" value="TPR-like_helical_dom_sf"/>
</dbReference>
<dbReference type="eggNOG" id="COG0790">
    <property type="taxonomic scope" value="Bacteria"/>
</dbReference>
<evidence type="ECO:0000313" key="1">
    <source>
        <dbReference type="EMBL" id="EIC23221.1"/>
    </source>
</evidence>
<dbReference type="HOGENOM" id="CLU_115370_0_0_6"/>
<dbReference type="RefSeq" id="WP_009147306.1">
    <property type="nucleotide sequence ID" value="NZ_CP121471.1"/>
</dbReference>
<dbReference type="SMART" id="SM00671">
    <property type="entry name" value="SEL1"/>
    <property type="match status" value="2"/>
</dbReference>
<dbReference type="AlphaFoldDB" id="H8YXP5"/>